<dbReference type="InterPro" id="IPR032353">
    <property type="entry name" value="AZUL"/>
</dbReference>
<evidence type="ECO:0000256" key="5">
    <source>
        <dbReference type="PROSITE-ProRule" id="PRU00104"/>
    </source>
</evidence>
<comment type="catalytic activity">
    <reaction evidence="1">
        <text>S-ubiquitinyl-[E2 ubiquitin-conjugating enzyme]-L-cysteine + [acceptor protein]-L-lysine = [E2 ubiquitin-conjugating enzyme]-L-cysteine + N(6)-ubiquitinyl-[acceptor protein]-L-lysine.</text>
        <dbReference type="EC" id="2.3.2.26"/>
    </reaction>
</comment>
<dbReference type="SUPFAM" id="SSF56204">
    <property type="entry name" value="Hect, E3 ligase catalytic domain"/>
    <property type="match status" value="1"/>
</dbReference>
<dbReference type="Gene3D" id="6.10.130.10">
    <property type="entry name" value="Ubiquitin-protein ligase E3A, N-terminal zinc-binding domain (AZUL)"/>
    <property type="match status" value="1"/>
</dbReference>
<dbReference type="Gene3D" id="3.30.2410.10">
    <property type="entry name" value="Hect, E3 ligase catalytic domain"/>
    <property type="match status" value="1"/>
</dbReference>
<feature type="compositionally biased region" description="Low complexity" evidence="6">
    <location>
        <begin position="18"/>
        <end position="29"/>
    </location>
</feature>
<dbReference type="EMBL" id="RZGK01000003">
    <property type="protein sequence ID" value="KAF9700564.1"/>
    <property type="molecule type" value="Genomic_DNA"/>
</dbReference>
<proteinExistence type="predicted"/>
<dbReference type="GO" id="GO:0000209">
    <property type="term" value="P:protein polyubiquitination"/>
    <property type="evidence" value="ECO:0007669"/>
    <property type="project" value="InterPro"/>
</dbReference>
<dbReference type="PANTHER" id="PTHR45700">
    <property type="entry name" value="UBIQUITIN-PROTEIN LIGASE E3C"/>
    <property type="match status" value="1"/>
</dbReference>
<name>A0A8H7J9V4_9PLEO</name>
<dbReference type="GO" id="GO:0061630">
    <property type="term" value="F:ubiquitin protein ligase activity"/>
    <property type="evidence" value="ECO:0007669"/>
    <property type="project" value="UniProtKB-EC"/>
</dbReference>
<dbReference type="OrthoDB" id="5981550at2759"/>
<feature type="compositionally biased region" description="Low complexity" evidence="6">
    <location>
        <begin position="487"/>
        <end position="496"/>
    </location>
</feature>
<evidence type="ECO:0000256" key="3">
    <source>
        <dbReference type="ARBA" id="ARBA00022679"/>
    </source>
</evidence>
<protein>
    <recommendedName>
        <fullName evidence="2">HECT-type E3 ubiquitin transferase</fullName>
        <ecNumber evidence="2">2.3.2.26</ecNumber>
    </recommendedName>
</protein>
<evidence type="ECO:0000256" key="6">
    <source>
        <dbReference type="SAM" id="MobiDB-lite"/>
    </source>
</evidence>
<evidence type="ECO:0000256" key="7">
    <source>
        <dbReference type="SAM" id="Phobius"/>
    </source>
</evidence>
<dbReference type="PROSITE" id="PS50237">
    <property type="entry name" value="HECT"/>
    <property type="match status" value="1"/>
</dbReference>
<dbReference type="InterPro" id="IPR000569">
    <property type="entry name" value="HECT_dom"/>
</dbReference>
<evidence type="ECO:0000256" key="1">
    <source>
        <dbReference type="ARBA" id="ARBA00000885"/>
    </source>
</evidence>
<evidence type="ECO:0000256" key="4">
    <source>
        <dbReference type="ARBA" id="ARBA00022786"/>
    </source>
</evidence>
<organism evidence="9 10">
    <name type="scientific">Ascochyta lentis</name>
    <dbReference type="NCBI Taxonomy" id="205686"/>
    <lineage>
        <taxon>Eukaryota</taxon>
        <taxon>Fungi</taxon>
        <taxon>Dikarya</taxon>
        <taxon>Ascomycota</taxon>
        <taxon>Pezizomycotina</taxon>
        <taxon>Dothideomycetes</taxon>
        <taxon>Pleosporomycetidae</taxon>
        <taxon>Pleosporales</taxon>
        <taxon>Pleosporineae</taxon>
        <taxon>Didymellaceae</taxon>
        <taxon>Ascochyta</taxon>
    </lineage>
</organism>
<evidence type="ECO:0000313" key="9">
    <source>
        <dbReference type="EMBL" id="KAF9700564.1"/>
    </source>
</evidence>
<keyword evidence="10" id="KW-1185">Reference proteome</keyword>
<feature type="region of interest" description="Disordered" evidence="6">
    <location>
        <begin position="1"/>
        <end position="46"/>
    </location>
</feature>
<dbReference type="Proteomes" id="UP000651452">
    <property type="component" value="Unassembled WGS sequence"/>
</dbReference>
<feature type="region of interest" description="Disordered" evidence="6">
    <location>
        <begin position="480"/>
        <end position="506"/>
    </location>
</feature>
<sequence>MNTSQGGPRRPRDEPKASSSSSTPPSDGTSNHRRRPSQPLEHRLDSVIDVQDPARIIECSHLERQRRFQYLVRRYLSQILYGCKSAYCDTSTCLSRNKRGTYRPYRPPTQLTARALAHYLASRSNPHQGLCPHELKISPSSLEIEGAVDLSIGYGDRDEKYHAQRIQPNGVGYNVARAIDSRHQTRKDTRSIGQNLYDSVSMIYSYSKLIPSSLWAFDALRQQNYVTYHDKHASSPNDESVTAHTNCTASITRQHSQQDLRAQSQVHAARNSEVLSNGQQVHKVPYHRPSLMEQAHTIKNSTSTPTDCTVGLPKMSISKTGRKSFTLGGTIMPPLAKTETRTAPAPANQKALKPKHNGRVAPAISRLNCDLLDQLKDEVHHGQQQRGSAFLPAVSYDTPRQCQLARAFVNRSLFYTLSDAETLLQSFRDANEVFQHSPLPHLDSARLAHSFRDWNQCNGALIFDSLSVAVEALFTRPPELETQQPLSSMPASGSSSTEDSTDNRKSTVSPLYFSNHEAAHIVMICIHALTSSVPVGWPRSWAQLRSLRSWGVIVPSATGNTDDFIDPYVNIIDALEYEPAVRLTDRLLRGIGARTCFEHILSAMHEDATSAESESITLEDSLTTILVRHLEVVERVASDKKQKMKTTSTLDKEPGWTVTATFMEWLKTTIIKRWDGKVEVKKWSSAGTAIMLLHEFYDKQRRLNLWSQMFRIPYLNEHLHKINDPVKFLDWKLQPNVLHILQYPELHPTDYLVRFFRTINLTSMVAQYDHTQHVQQMLRTLDVVLREPYLYMIKHRLKVTLNDYLVLDVSREEPLKDTLDQLWRQERKMLLKPLKVKLGQHEGEVGLDHGGVTYEFFRVVLSEAFAPDYGMFTIDPQTSITWFQPGSLEPLWKFKMLGVLFSLAIYNGITLPVTFPLAFYNLMLNSRFKFLDDHTSIDYIRDGWPDLAKSFDTLLQWHDDDVADVFMRDYVFSYEAFGHTTDIDMTERKEDTSPPSETAMVTNENRGAFVRDYVMHLILHSVRPQLKAFKKGFYTCLKPRSLDLFTPKTLKKLVEGTQHISISDLRSCATYEDYDDTHATVRTFWDIVQGYTQEDASRLLEFVTASDRVPVTGYKSLTFNIVRMGGDSEQLPTSSTCFGKLYLPEYKDKDKMRRKLELAIQNAKGFGVV</sequence>
<keyword evidence="7" id="KW-0812">Transmembrane</keyword>
<reference evidence="9" key="1">
    <citation type="submission" date="2018-12" db="EMBL/GenBank/DDBJ databases">
        <authorList>
            <person name="Syme R.A."/>
            <person name="Farfan-Caceres L."/>
            <person name="Lichtenzveig J."/>
        </authorList>
    </citation>
    <scope>NUCLEOTIDE SEQUENCE</scope>
    <source>
        <strain evidence="9">Al4</strain>
    </source>
</reference>
<keyword evidence="4 5" id="KW-0833">Ubl conjugation pathway</keyword>
<reference evidence="9" key="2">
    <citation type="submission" date="2020-09" db="EMBL/GenBank/DDBJ databases">
        <title>Reference genome assembly for Australian Ascochyta lentis isolate Al4.</title>
        <authorList>
            <person name="Lee R.C."/>
            <person name="Farfan-Caceres L.M."/>
            <person name="Debler J.W."/>
            <person name="Williams A.H."/>
            <person name="Henares B.M."/>
        </authorList>
    </citation>
    <scope>NUCLEOTIDE SEQUENCE</scope>
    <source>
        <strain evidence="9">Al4</strain>
    </source>
</reference>
<dbReference type="InterPro" id="IPR044611">
    <property type="entry name" value="E3A/B/C-like"/>
</dbReference>
<comment type="caution">
    <text evidence="9">The sequence shown here is derived from an EMBL/GenBank/DDBJ whole genome shotgun (WGS) entry which is preliminary data.</text>
</comment>
<dbReference type="Pfam" id="PF16558">
    <property type="entry name" value="AZUL"/>
    <property type="match status" value="1"/>
</dbReference>
<dbReference type="InterPro" id="IPR042556">
    <property type="entry name" value="AZUL_sf"/>
</dbReference>
<dbReference type="FunFam" id="3.30.2410.10:FF:000003">
    <property type="entry name" value="probable E3 ubiquitin-protein ligase HERC4 isoform X1"/>
    <property type="match status" value="1"/>
</dbReference>
<evidence type="ECO:0000259" key="8">
    <source>
        <dbReference type="PROSITE" id="PS50237"/>
    </source>
</evidence>
<keyword evidence="7" id="KW-0472">Membrane</keyword>
<evidence type="ECO:0000256" key="2">
    <source>
        <dbReference type="ARBA" id="ARBA00012485"/>
    </source>
</evidence>
<feature type="domain" description="HECT" evidence="8">
    <location>
        <begin position="826"/>
        <end position="1169"/>
    </location>
</feature>
<accession>A0A8H7J9V4</accession>
<dbReference type="EC" id="2.3.2.26" evidence="2"/>
<keyword evidence="7" id="KW-1133">Transmembrane helix</keyword>
<dbReference type="AlphaFoldDB" id="A0A8H7J9V4"/>
<dbReference type="Gene3D" id="3.30.2160.10">
    <property type="entry name" value="Hect, E3 ligase catalytic domain"/>
    <property type="match status" value="1"/>
</dbReference>
<keyword evidence="3" id="KW-0808">Transferase</keyword>
<evidence type="ECO:0000313" key="10">
    <source>
        <dbReference type="Proteomes" id="UP000651452"/>
    </source>
</evidence>
<dbReference type="InterPro" id="IPR035983">
    <property type="entry name" value="Hect_E3_ubiquitin_ligase"/>
</dbReference>
<gene>
    <name evidence="9" type="ORF">EKO04_001585</name>
</gene>
<dbReference type="SMART" id="SM00119">
    <property type="entry name" value="HECTc"/>
    <property type="match status" value="1"/>
</dbReference>
<feature type="transmembrane region" description="Helical" evidence="7">
    <location>
        <begin position="896"/>
        <end position="920"/>
    </location>
</feature>
<dbReference type="Gene3D" id="3.90.1750.10">
    <property type="entry name" value="Hect, E3 ligase catalytic domains"/>
    <property type="match status" value="1"/>
</dbReference>
<feature type="active site" description="Glycyl thioester intermediate" evidence="5">
    <location>
        <position position="1137"/>
    </location>
</feature>
<dbReference type="Pfam" id="PF00632">
    <property type="entry name" value="HECT"/>
    <property type="match status" value="1"/>
</dbReference>